<dbReference type="AlphaFoldDB" id="C3RYL3"/>
<evidence type="ECO:0000313" key="1">
    <source>
        <dbReference type="EMBL" id="ACC86770.1"/>
    </source>
</evidence>
<gene>
    <name evidence="1" type="primary">ORF110</name>
    <name evidence="1" type="ORF">MeaeMp01</name>
</gene>
<accession>C3RYL3</accession>
<protein>
    <submittedName>
        <fullName evidence="1">Uncharacterized protein ORF110</fullName>
    </submittedName>
</protein>
<organism evidence="1">
    <name type="scientific">Nothoceros aenigmaticus</name>
    <dbReference type="NCBI Taxonomy" id="13813"/>
    <lineage>
        <taxon>Eukaryota</taxon>
        <taxon>Viridiplantae</taxon>
        <taxon>Streptophyta</taxon>
        <taxon>Embryophyta</taxon>
        <taxon>Anthocerotophyta</taxon>
        <taxon>Anthocerotopsida</taxon>
        <taxon>Dendrocerotidae</taxon>
        <taxon>Dendrocerotales</taxon>
        <taxon>Dendrocerotaceae</taxon>
        <taxon>Dendrocerotoideae</taxon>
        <taxon>Nothoceros</taxon>
    </lineage>
</organism>
<dbReference type="EMBL" id="EU660574">
    <property type="protein sequence ID" value="ACC86770.1"/>
    <property type="molecule type" value="Genomic_DNA"/>
</dbReference>
<keyword evidence="1" id="KW-0496">Mitochondrion</keyword>
<geneLocation type="mitochondrion" evidence="1"/>
<dbReference type="GeneID" id="7804559"/>
<proteinExistence type="predicted"/>
<sequence length="110" mass="12498">MCRLIRKAQISMRPARPGLLLFHSYIPPPMISPFPLVYPPPYDFSVSTPIPSISTIYTPTFVSAFCRRRHFAAIWSDNHHPSSSFPLVFLSTHGVLINLITSGEKNSYHR</sequence>
<name>C3RYL3_9EMBR</name>
<reference evidence="1" key="1">
    <citation type="journal article" date="2009" name="J. Mol. Evol.">
        <title>The complete mitochondrial genome sequence of the hornwort Megaceros aenigmaticus shows a mixed mode of conservative yet dynamic evolution in early land plant mitochondrial genomes.</title>
        <authorList>
            <person name="Li L."/>
            <person name="Wang B."/>
            <person name="Liu Y."/>
            <person name="Qiu Y.L."/>
        </authorList>
    </citation>
    <scope>NUCLEOTIDE SEQUENCE</scope>
</reference>
<dbReference type="RefSeq" id="YP_002860246.1">
    <property type="nucleotide sequence ID" value="NC_012651.1"/>
</dbReference>